<dbReference type="InParanoid" id="A0A1V8TI63"/>
<dbReference type="Proteomes" id="UP000192596">
    <property type="component" value="Unassembled WGS sequence"/>
</dbReference>
<dbReference type="AlphaFoldDB" id="A0A1V8TI63"/>
<protein>
    <submittedName>
        <fullName evidence="1">Uncharacterized protein</fullName>
    </submittedName>
</protein>
<name>A0A1V8TI63_9PEZI</name>
<proteinExistence type="predicted"/>
<sequence>MAYDRAAPGEWTPTPTNAPKMMHRNIVERDDRPASICGYEDGNMESVWDCGSMGICGFGNSAFGCCANTTVVALTTQLAQCEQISSCRDYSQGCDDACASDAGLWYCGNSTFPYCGAVIASGVYTNFDCFRSSQNGTPHTVLATWTDNTSPVQTFSSTSTSSSTAMLVTTSMFDQSSDTEPFSRSTIIQTPIPFTQSQQAESSTPSAPGSVATVTVTASKASTTGHSFLAILGAISVLLHAHLVADLV</sequence>
<gene>
    <name evidence="1" type="ORF">B0A48_05324</name>
</gene>
<accession>A0A1V8TI63</accession>
<organism evidence="1 2">
    <name type="scientific">Cryoendolithus antarcticus</name>
    <dbReference type="NCBI Taxonomy" id="1507870"/>
    <lineage>
        <taxon>Eukaryota</taxon>
        <taxon>Fungi</taxon>
        <taxon>Dikarya</taxon>
        <taxon>Ascomycota</taxon>
        <taxon>Pezizomycotina</taxon>
        <taxon>Dothideomycetes</taxon>
        <taxon>Dothideomycetidae</taxon>
        <taxon>Cladosporiales</taxon>
        <taxon>Cladosporiaceae</taxon>
        <taxon>Cryoendolithus</taxon>
    </lineage>
</organism>
<comment type="caution">
    <text evidence="1">The sequence shown here is derived from an EMBL/GenBank/DDBJ whole genome shotgun (WGS) entry which is preliminary data.</text>
</comment>
<evidence type="ECO:0000313" key="2">
    <source>
        <dbReference type="Proteomes" id="UP000192596"/>
    </source>
</evidence>
<dbReference type="OrthoDB" id="5347452at2759"/>
<evidence type="ECO:0000313" key="1">
    <source>
        <dbReference type="EMBL" id="OQO11069.1"/>
    </source>
</evidence>
<keyword evidence="2" id="KW-1185">Reference proteome</keyword>
<reference evidence="2" key="1">
    <citation type="submission" date="2017-03" db="EMBL/GenBank/DDBJ databases">
        <title>Genomes of endolithic fungi from Antarctica.</title>
        <authorList>
            <person name="Coleine C."/>
            <person name="Masonjones S."/>
            <person name="Stajich J.E."/>
        </authorList>
    </citation>
    <scope>NUCLEOTIDE SEQUENCE [LARGE SCALE GENOMIC DNA]</scope>
    <source>
        <strain evidence="2">CCFEE 5527</strain>
    </source>
</reference>
<dbReference type="STRING" id="1507870.A0A1V8TI63"/>
<dbReference type="EMBL" id="NAJO01000007">
    <property type="protein sequence ID" value="OQO11069.1"/>
    <property type="molecule type" value="Genomic_DNA"/>
</dbReference>